<dbReference type="GeneID" id="24875206"/>
<dbReference type="EMBL" id="CP011097">
    <property type="protein sequence ID" value="AJZ75397.1"/>
    <property type="molecule type" value="Genomic_DNA"/>
</dbReference>
<dbReference type="KEGG" id="tah:SU86_002245"/>
<accession>A0A3G1B5Z8</accession>
<evidence type="ECO:0000313" key="1">
    <source>
        <dbReference type="EMBL" id="AJZ75397.1"/>
    </source>
</evidence>
<sequence>MSTRHRYWKITSDEMSKAEFDPDKVLNWEIKGIKEPEEDAIFVGVFLYKKGTPRDYDSIKGITMYHNNVKKETVNDVVKFLKEKFGGDQKEKSERIFLEGSKELYSGREIGGLAKELESKFKLNAIISIEFTDMTEEERKKSGLADAKLLPIPGNHQS</sequence>
<dbReference type="AlphaFoldDB" id="A0A3G1B5Z8"/>
<keyword evidence="2" id="KW-1185">Reference proteome</keyword>
<dbReference type="STRING" id="1603555.SU86_002245"/>
<organism evidence="1 2">
    <name type="scientific">Candidatus Nitrosotenuis cloacae</name>
    <dbReference type="NCBI Taxonomy" id="1603555"/>
    <lineage>
        <taxon>Archaea</taxon>
        <taxon>Nitrososphaerota</taxon>
        <taxon>Candidatus Nitrosotenuis</taxon>
    </lineage>
</organism>
<dbReference type="RefSeq" id="WP_048187980.1">
    <property type="nucleotide sequence ID" value="NZ_CP011097.1"/>
</dbReference>
<dbReference type="Proteomes" id="UP000266745">
    <property type="component" value="Chromosome"/>
</dbReference>
<evidence type="ECO:0000313" key="2">
    <source>
        <dbReference type="Proteomes" id="UP000266745"/>
    </source>
</evidence>
<reference evidence="1 2" key="1">
    <citation type="journal article" date="2016" name="Sci. Rep.">
        <title>A novel ammonia-oxidizing archaeon from wastewater treatment plant: Its enrichment, physiological and genomic characteristics.</title>
        <authorList>
            <person name="Li Y."/>
            <person name="Ding K."/>
            <person name="Wen X."/>
            <person name="Zhang B."/>
            <person name="Shen B."/>
            <person name="Yang Y."/>
        </authorList>
    </citation>
    <scope>NUCLEOTIDE SEQUENCE [LARGE SCALE GENOMIC DNA]</scope>
    <source>
        <strain evidence="1 2">SAT1</strain>
    </source>
</reference>
<proteinExistence type="predicted"/>
<gene>
    <name evidence="1" type="ORF">SU86_002245</name>
</gene>
<dbReference type="OrthoDB" id="9852at2157"/>
<name>A0A3G1B5Z8_9ARCH</name>
<protein>
    <submittedName>
        <fullName evidence="1">Uncharacterized protein</fullName>
    </submittedName>
</protein>